<evidence type="ECO:0000256" key="1">
    <source>
        <dbReference type="ARBA" id="ARBA00023015"/>
    </source>
</evidence>
<dbReference type="GO" id="GO:0000976">
    <property type="term" value="F:transcription cis-regulatory region binding"/>
    <property type="evidence" value="ECO:0007669"/>
    <property type="project" value="TreeGrafter"/>
</dbReference>
<evidence type="ECO:0000313" key="6">
    <source>
        <dbReference type="EMBL" id="QLY30085.1"/>
    </source>
</evidence>
<dbReference type="PROSITE" id="PS50977">
    <property type="entry name" value="HTH_TETR_2"/>
    <property type="match status" value="1"/>
</dbReference>
<feature type="DNA-binding region" description="H-T-H motif" evidence="4">
    <location>
        <begin position="36"/>
        <end position="55"/>
    </location>
</feature>
<evidence type="ECO:0000313" key="7">
    <source>
        <dbReference type="Proteomes" id="UP000515512"/>
    </source>
</evidence>
<dbReference type="SUPFAM" id="SSF46689">
    <property type="entry name" value="Homeodomain-like"/>
    <property type="match status" value="1"/>
</dbReference>
<dbReference type="PANTHER" id="PTHR30055:SF148">
    <property type="entry name" value="TETR-FAMILY TRANSCRIPTIONAL REGULATOR"/>
    <property type="match status" value="1"/>
</dbReference>
<keyword evidence="2 4" id="KW-0238">DNA-binding</keyword>
<keyword evidence="3" id="KW-0804">Transcription</keyword>
<dbReference type="Pfam" id="PF00440">
    <property type="entry name" value="TetR_N"/>
    <property type="match status" value="1"/>
</dbReference>
<name>A0A7D6ZP24_9NOCA</name>
<dbReference type="KEGG" id="nhu:H0264_33720"/>
<evidence type="ECO:0000256" key="3">
    <source>
        <dbReference type="ARBA" id="ARBA00023163"/>
    </source>
</evidence>
<reference evidence="6 7" key="1">
    <citation type="submission" date="2020-07" db="EMBL/GenBank/DDBJ databases">
        <authorList>
            <person name="Zhuang K."/>
            <person name="Ran Y."/>
        </authorList>
    </citation>
    <scope>NUCLEOTIDE SEQUENCE [LARGE SCALE GENOMIC DNA]</scope>
    <source>
        <strain evidence="6 7">WCH-YHL-001</strain>
    </source>
</reference>
<dbReference type="GO" id="GO:0003700">
    <property type="term" value="F:DNA-binding transcription factor activity"/>
    <property type="evidence" value="ECO:0007669"/>
    <property type="project" value="TreeGrafter"/>
</dbReference>
<organism evidence="6 7">
    <name type="scientific">Nocardia huaxiensis</name>
    <dbReference type="NCBI Taxonomy" id="2755382"/>
    <lineage>
        <taxon>Bacteria</taxon>
        <taxon>Bacillati</taxon>
        <taxon>Actinomycetota</taxon>
        <taxon>Actinomycetes</taxon>
        <taxon>Mycobacteriales</taxon>
        <taxon>Nocardiaceae</taxon>
        <taxon>Nocardia</taxon>
    </lineage>
</organism>
<dbReference type="InterPro" id="IPR009057">
    <property type="entry name" value="Homeodomain-like_sf"/>
</dbReference>
<dbReference type="InterPro" id="IPR036271">
    <property type="entry name" value="Tet_transcr_reg_TetR-rel_C_sf"/>
</dbReference>
<feature type="domain" description="HTH tetR-type" evidence="5">
    <location>
        <begin position="13"/>
        <end position="73"/>
    </location>
</feature>
<keyword evidence="1" id="KW-0805">Transcription regulation</keyword>
<evidence type="ECO:0000259" key="5">
    <source>
        <dbReference type="PROSITE" id="PS50977"/>
    </source>
</evidence>
<dbReference type="RefSeq" id="WP_181581284.1">
    <property type="nucleotide sequence ID" value="NZ_CP059399.1"/>
</dbReference>
<dbReference type="InterPro" id="IPR011075">
    <property type="entry name" value="TetR_C"/>
</dbReference>
<evidence type="ECO:0000256" key="4">
    <source>
        <dbReference type="PROSITE-ProRule" id="PRU00335"/>
    </source>
</evidence>
<dbReference type="InterPro" id="IPR050109">
    <property type="entry name" value="HTH-type_TetR-like_transc_reg"/>
</dbReference>
<sequence>MSTERRGGRTRSPEAHDAVLTAAAELLEEQGYRDLTIEKIAARSGVAKSTIYRWWRSRPELVMEAYARAVAQRMPEPDTGSVAGDLTEFVQRLYSVVDHPVRVRSLRGMMADAQLDPDFREAFRGWVETRRAVVAELLRRGLDRGELDAGLDVDYAVDLVFGPFWYRLLAGHAPLAPAEAADHVDRLIAGLGTCR</sequence>
<dbReference type="Gene3D" id="1.10.10.60">
    <property type="entry name" value="Homeodomain-like"/>
    <property type="match status" value="1"/>
</dbReference>
<dbReference type="PRINTS" id="PR00455">
    <property type="entry name" value="HTHTETR"/>
</dbReference>
<evidence type="ECO:0000256" key="2">
    <source>
        <dbReference type="ARBA" id="ARBA00023125"/>
    </source>
</evidence>
<dbReference type="EMBL" id="CP059399">
    <property type="protein sequence ID" value="QLY30085.1"/>
    <property type="molecule type" value="Genomic_DNA"/>
</dbReference>
<dbReference type="Pfam" id="PF16859">
    <property type="entry name" value="TetR_C_11"/>
    <property type="match status" value="1"/>
</dbReference>
<dbReference type="PANTHER" id="PTHR30055">
    <property type="entry name" value="HTH-TYPE TRANSCRIPTIONAL REGULATOR RUTR"/>
    <property type="match status" value="1"/>
</dbReference>
<protein>
    <submittedName>
        <fullName evidence="6">TetR/AcrR family transcriptional regulator</fullName>
    </submittedName>
</protein>
<dbReference type="Gene3D" id="1.10.357.10">
    <property type="entry name" value="Tetracycline Repressor, domain 2"/>
    <property type="match status" value="1"/>
</dbReference>
<gene>
    <name evidence="6" type="ORF">H0264_33720</name>
</gene>
<dbReference type="Proteomes" id="UP000515512">
    <property type="component" value="Chromosome"/>
</dbReference>
<keyword evidence="7" id="KW-1185">Reference proteome</keyword>
<accession>A0A7D6ZP24</accession>
<dbReference type="InterPro" id="IPR001647">
    <property type="entry name" value="HTH_TetR"/>
</dbReference>
<dbReference type="AlphaFoldDB" id="A0A7D6ZP24"/>
<dbReference type="SUPFAM" id="SSF48498">
    <property type="entry name" value="Tetracyclin repressor-like, C-terminal domain"/>
    <property type="match status" value="1"/>
</dbReference>
<proteinExistence type="predicted"/>